<dbReference type="OrthoDB" id="10432773at2759"/>
<feature type="compositionally biased region" description="Pro residues" evidence="1">
    <location>
        <begin position="215"/>
        <end position="225"/>
    </location>
</feature>
<keyword evidence="3" id="KW-1185">Reference proteome</keyword>
<evidence type="ECO:0000313" key="3">
    <source>
        <dbReference type="Proteomes" id="UP000283090"/>
    </source>
</evidence>
<evidence type="ECO:0000256" key="1">
    <source>
        <dbReference type="SAM" id="MobiDB-lite"/>
    </source>
</evidence>
<accession>A0A437A6U0</accession>
<sequence>MSTLYLPERSAGAGLGGATGGEDDGEDPNRRGGYDGGGHGGDDAYLPPIDGEGESGGSSGYEEDLEQNPKKLQVVDQKKKPKVPYDSERRRSHYETHNVVAQKNLKAAMVNSLNRFLPKGGNKQYELQDAEKTRFFTADRPPLDRCGDHDHYWKRNPGTQFDQVEQSAWERTFHKGNTASRWGSQNMKRLTDMVDQNKIIPSRSFKDKEGQYMPPCQPQPRPQPLLDPQQQQELNEYQMYADGCPIMEDQRQQWANNSEAMFFGNGPVEGFFPPRQRPQGQQHHLQHPQGQQRHAQQHHAQVSQGQHHQGQQQQYGQQPQRQQGQQGQHQYPRQQPQGQHRSGSNQSQRAGERF</sequence>
<feature type="compositionally biased region" description="Basic and acidic residues" evidence="1">
    <location>
        <begin position="83"/>
        <end position="95"/>
    </location>
</feature>
<evidence type="ECO:0000313" key="2">
    <source>
        <dbReference type="EMBL" id="RVD86889.1"/>
    </source>
</evidence>
<protein>
    <submittedName>
        <fullName evidence="2">Uncharacterized protein</fullName>
    </submittedName>
</protein>
<reference evidence="2 3" key="1">
    <citation type="submission" date="2019-01" db="EMBL/GenBank/DDBJ databases">
        <title>Intercellular communication is required for trap formation in the nematode-trapping fungus Duddingtonia flagrans.</title>
        <authorList>
            <person name="Youssar L."/>
            <person name="Wernet V."/>
            <person name="Hensel N."/>
            <person name="Hildebrandt H.-G."/>
            <person name="Fischer R."/>
        </authorList>
    </citation>
    <scope>NUCLEOTIDE SEQUENCE [LARGE SCALE GENOMIC DNA]</scope>
    <source>
        <strain evidence="2 3">CBS H-5679</strain>
    </source>
</reference>
<dbReference type="EMBL" id="SAEB01000006">
    <property type="protein sequence ID" value="RVD86889.1"/>
    <property type="molecule type" value="Genomic_DNA"/>
</dbReference>
<feature type="region of interest" description="Disordered" evidence="1">
    <location>
        <begin position="203"/>
        <end position="227"/>
    </location>
</feature>
<feature type="region of interest" description="Disordered" evidence="1">
    <location>
        <begin position="1"/>
        <end position="95"/>
    </location>
</feature>
<organism evidence="2 3">
    <name type="scientific">Arthrobotrys flagrans</name>
    <name type="common">Nematode-trapping fungus</name>
    <name type="synonym">Trichothecium flagrans</name>
    <dbReference type="NCBI Taxonomy" id="97331"/>
    <lineage>
        <taxon>Eukaryota</taxon>
        <taxon>Fungi</taxon>
        <taxon>Dikarya</taxon>
        <taxon>Ascomycota</taxon>
        <taxon>Pezizomycotina</taxon>
        <taxon>Orbiliomycetes</taxon>
        <taxon>Orbiliales</taxon>
        <taxon>Orbiliaceae</taxon>
        <taxon>Arthrobotrys</taxon>
    </lineage>
</organism>
<name>A0A437A6U0_ARTFL</name>
<dbReference type="GeneID" id="93587453"/>
<feature type="compositionally biased region" description="Polar residues" evidence="1">
    <location>
        <begin position="342"/>
        <end position="354"/>
    </location>
</feature>
<gene>
    <name evidence="2" type="ORF">DFL_005142</name>
</gene>
<dbReference type="VEuPathDB" id="FungiDB:DFL_005142"/>
<dbReference type="AlphaFoldDB" id="A0A437A6U0"/>
<dbReference type="Proteomes" id="UP000283090">
    <property type="component" value="Unassembled WGS sequence"/>
</dbReference>
<dbReference type="RefSeq" id="XP_067492433.1">
    <property type="nucleotide sequence ID" value="XM_067634357.1"/>
</dbReference>
<comment type="caution">
    <text evidence="2">The sequence shown here is derived from an EMBL/GenBank/DDBJ whole genome shotgun (WGS) entry which is preliminary data.</text>
</comment>
<feature type="region of interest" description="Disordered" evidence="1">
    <location>
        <begin position="265"/>
        <end position="354"/>
    </location>
</feature>
<proteinExistence type="predicted"/>
<feature type="compositionally biased region" description="Low complexity" evidence="1">
    <location>
        <begin position="273"/>
        <end position="341"/>
    </location>
</feature>